<dbReference type="InterPro" id="IPR036390">
    <property type="entry name" value="WH_DNA-bd_sf"/>
</dbReference>
<keyword evidence="7" id="KW-1185">Reference proteome</keyword>
<dbReference type="GO" id="GO:0003677">
    <property type="term" value="F:DNA binding"/>
    <property type="evidence" value="ECO:0007669"/>
    <property type="project" value="UniProtKB-KW"/>
</dbReference>
<dbReference type="KEGG" id="slom:PXH66_15370"/>
<evidence type="ECO:0000256" key="2">
    <source>
        <dbReference type="ARBA" id="ARBA00023125"/>
    </source>
</evidence>
<dbReference type="SUPFAM" id="SSF55781">
    <property type="entry name" value="GAF domain-like"/>
    <property type="match status" value="1"/>
</dbReference>
<keyword evidence="2" id="KW-0238">DNA-binding</keyword>
<dbReference type="Gene3D" id="1.10.10.10">
    <property type="entry name" value="Winged helix-like DNA-binding domain superfamily/Winged helix DNA-binding domain"/>
    <property type="match status" value="1"/>
</dbReference>
<dbReference type="InterPro" id="IPR036388">
    <property type="entry name" value="WH-like_DNA-bd_sf"/>
</dbReference>
<dbReference type="PROSITE" id="PS51078">
    <property type="entry name" value="ICLR_ED"/>
    <property type="match status" value="1"/>
</dbReference>
<keyword evidence="1" id="KW-0805">Transcription regulation</keyword>
<sequence length="251" mass="27526">MSIAVLDKAFSILEVLARTGRALSLAELAEESRLPKPTVHRILRSLRDLGYLGDAGVRGSYVLSDRLASLREHGRDAMLRTKAHDLMTTLNREFDETVNLGVLEGVYVRYAHVVETAQPLRWIVKPGARDLFHTTALGRAIVANLPPEQQARLVTKVCAALPTRNRKAARQRLEEELAATRDRGCALEEEETVAGVACVAIPLTSQQEPLAGISVSVPVNRFPAARRKALIAAMRRWGAQADDGDRPLRAG</sequence>
<dbReference type="Gene3D" id="3.30.450.40">
    <property type="match status" value="1"/>
</dbReference>
<dbReference type="SMART" id="SM00346">
    <property type="entry name" value="HTH_ICLR"/>
    <property type="match status" value="1"/>
</dbReference>
<dbReference type="AlphaFoldDB" id="A0AAE9ZVP7"/>
<evidence type="ECO:0000259" key="5">
    <source>
        <dbReference type="PROSITE" id="PS51078"/>
    </source>
</evidence>
<accession>A0AAE9ZVP7</accession>
<dbReference type="PANTHER" id="PTHR30136">
    <property type="entry name" value="HELIX-TURN-HELIX TRANSCRIPTIONAL REGULATOR, ICLR FAMILY"/>
    <property type="match status" value="1"/>
</dbReference>
<keyword evidence="3" id="KW-0804">Transcription</keyword>
<feature type="domain" description="HTH iclR-type" evidence="4">
    <location>
        <begin position="3"/>
        <end position="65"/>
    </location>
</feature>
<proteinExistence type="predicted"/>
<evidence type="ECO:0000313" key="7">
    <source>
        <dbReference type="Proteomes" id="UP001218638"/>
    </source>
</evidence>
<dbReference type="InterPro" id="IPR029016">
    <property type="entry name" value="GAF-like_dom_sf"/>
</dbReference>
<dbReference type="PANTHER" id="PTHR30136:SF24">
    <property type="entry name" value="HTH-TYPE TRANSCRIPTIONAL REPRESSOR ALLR"/>
    <property type="match status" value="1"/>
</dbReference>
<dbReference type="InterPro" id="IPR050707">
    <property type="entry name" value="HTH_MetabolicPath_Reg"/>
</dbReference>
<feature type="domain" description="IclR-ED" evidence="5">
    <location>
        <begin position="66"/>
        <end position="251"/>
    </location>
</feature>
<dbReference type="Pfam" id="PF09339">
    <property type="entry name" value="HTH_IclR"/>
    <property type="match status" value="1"/>
</dbReference>
<dbReference type="PROSITE" id="PS51077">
    <property type="entry name" value="HTH_ICLR"/>
    <property type="match status" value="1"/>
</dbReference>
<evidence type="ECO:0000259" key="4">
    <source>
        <dbReference type="PROSITE" id="PS51077"/>
    </source>
</evidence>
<protein>
    <submittedName>
        <fullName evidence="6">IclR family transcriptional regulator</fullName>
    </submittedName>
</protein>
<organism evidence="6 7">
    <name type="scientific">Synoicihabitans lomoniglobus</name>
    <dbReference type="NCBI Taxonomy" id="2909285"/>
    <lineage>
        <taxon>Bacteria</taxon>
        <taxon>Pseudomonadati</taxon>
        <taxon>Verrucomicrobiota</taxon>
        <taxon>Opitutia</taxon>
        <taxon>Opitutales</taxon>
        <taxon>Opitutaceae</taxon>
        <taxon>Synoicihabitans</taxon>
    </lineage>
</organism>
<dbReference type="RefSeq" id="WP_330929922.1">
    <property type="nucleotide sequence ID" value="NZ_CP119075.1"/>
</dbReference>
<gene>
    <name evidence="6" type="ORF">PXH66_15370</name>
</gene>
<dbReference type="Pfam" id="PF01614">
    <property type="entry name" value="IclR_C"/>
    <property type="match status" value="1"/>
</dbReference>
<dbReference type="InterPro" id="IPR005471">
    <property type="entry name" value="Tscrpt_reg_IclR_N"/>
</dbReference>
<evidence type="ECO:0000313" key="6">
    <source>
        <dbReference type="EMBL" id="WED63715.1"/>
    </source>
</evidence>
<dbReference type="EMBL" id="CP119075">
    <property type="protein sequence ID" value="WED63715.1"/>
    <property type="molecule type" value="Genomic_DNA"/>
</dbReference>
<name>A0AAE9ZVP7_9BACT</name>
<evidence type="ECO:0000256" key="3">
    <source>
        <dbReference type="ARBA" id="ARBA00023163"/>
    </source>
</evidence>
<dbReference type="InterPro" id="IPR014757">
    <property type="entry name" value="Tscrpt_reg_IclR_C"/>
</dbReference>
<dbReference type="SUPFAM" id="SSF46785">
    <property type="entry name" value="Winged helix' DNA-binding domain"/>
    <property type="match status" value="1"/>
</dbReference>
<dbReference type="Proteomes" id="UP001218638">
    <property type="component" value="Chromosome"/>
</dbReference>
<reference evidence="6" key="1">
    <citation type="submission" date="2023-03" db="EMBL/GenBank/DDBJ databases">
        <title>Lomoglobus Profundus gen. nov., sp. nov., a novel member of the phylum Verrucomicrobia, isolated from deep-marine sediment of South China Sea.</title>
        <authorList>
            <person name="Ahmad T."/>
            <person name="Ishaq S.E."/>
            <person name="Wang F."/>
        </authorList>
    </citation>
    <scope>NUCLEOTIDE SEQUENCE</scope>
    <source>
        <strain evidence="6">LMO-M01</strain>
    </source>
</reference>
<evidence type="ECO:0000256" key="1">
    <source>
        <dbReference type="ARBA" id="ARBA00023015"/>
    </source>
</evidence>
<dbReference type="GO" id="GO:0045892">
    <property type="term" value="P:negative regulation of DNA-templated transcription"/>
    <property type="evidence" value="ECO:0007669"/>
    <property type="project" value="TreeGrafter"/>
</dbReference>
<dbReference type="GO" id="GO:0003700">
    <property type="term" value="F:DNA-binding transcription factor activity"/>
    <property type="evidence" value="ECO:0007669"/>
    <property type="project" value="TreeGrafter"/>
</dbReference>